<proteinExistence type="predicted"/>
<evidence type="ECO:0000313" key="2">
    <source>
        <dbReference type="Proteomes" id="UP000308600"/>
    </source>
</evidence>
<accession>A0ACD3A0L8</accession>
<keyword evidence="2" id="KW-1185">Reference proteome</keyword>
<dbReference type="Proteomes" id="UP000308600">
    <property type="component" value="Unassembled WGS sequence"/>
</dbReference>
<protein>
    <submittedName>
        <fullName evidence="1">Uncharacterized protein</fullName>
    </submittedName>
</protein>
<dbReference type="EMBL" id="ML209045">
    <property type="protein sequence ID" value="TFK59220.1"/>
    <property type="molecule type" value="Genomic_DNA"/>
</dbReference>
<organism evidence="1 2">
    <name type="scientific">Pluteus cervinus</name>
    <dbReference type="NCBI Taxonomy" id="181527"/>
    <lineage>
        <taxon>Eukaryota</taxon>
        <taxon>Fungi</taxon>
        <taxon>Dikarya</taxon>
        <taxon>Basidiomycota</taxon>
        <taxon>Agaricomycotina</taxon>
        <taxon>Agaricomycetes</taxon>
        <taxon>Agaricomycetidae</taxon>
        <taxon>Agaricales</taxon>
        <taxon>Pluteineae</taxon>
        <taxon>Pluteaceae</taxon>
        <taxon>Pluteus</taxon>
    </lineage>
</organism>
<name>A0ACD3A0L8_9AGAR</name>
<sequence>MPPQLPHELLQEILQLSAGSSLSDTFRLLTLSRWVYQWSVPLIIPFVPTYLRFEGSVLGSMKLL</sequence>
<reference evidence="1 2" key="1">
    <citation type="journal article" date="2019" name="Nat. Ecol. Evol.">
        <title>Megaphylogeny resolves global patterns of mushroom evolution.</title>
        <authorList>
            <person name="Varga T."/>
            <person name="Krizsan K."/>
            <person name="Foldi C."/>
            <person name="Dima B."/>
            <person name="Sanchez-Garcia M."/>
            <person name="Sanchez-Ramirez S."/>
            <person name="Szollosi G.J."/>
            <person name="Szarkandi J.G."/>
            <person name="Papp V."/>
            <person name="Albert L."/>
            <person name="Andreopoulos W."/>
            <person name="Angelini C."/>
            <person name="Antonin V."/>
            <person name="Barry K.W."/>
            <person name="Bougher N.L."/>
            <person name="Buchanan P."/>
            <person name="Buyck B."/>
            <person name="Bense V."/>
            <person name="Catcheside P."/>
            <person name="Chovatia M."/>
            <person name="Cooper J."/>
            <person name="Damon W."/>
            <person name="Desjardin D."/>
            <person name="Finy P."/>
            <person name="Geml J."/>
            <person name="Haridas S."/>
            <person name="Hughes K."/>
            <person name="Justo A."/>
            <person name="Karasinski D."/>
            <person name="Kautmanova I."/>
            <person name="Kiss B."/>
            <person name="Kocsube S."/>
            <person name="Kotiranta H."/>
            <person name="LaButti K.M."/>
            <person name="Lechner B.E."/>
            <person name="Liimatainen K."/>
            <person name="Lipzen A."/>
            <person name="Lukacs Z."/>
            <person name="Mihaltcheva S."/>
            <person name="Morgado L.N."/>
            <person name="Niskanen T."/>
            <person name="Noordeloos M.E."/>
            <person name="Ohm R.A."/>
            <person name="Ortiz-Santana B."/>
            <person name="Ovrebo C."/>
            <person name="Racz N."/>
            <person name="Riley R."/>
            <person name="Savchenko A."/>
            <person name="Shiryaev A."/>
            <person name="Soop K."/>
            <person name="Spirin V."/>
            <person name="Szebenyi C."/>
            <person name="Tomsovsky M."/>
            <person name="Tulloss R.E."/>
            <person name="Uehling J."/>
            <person name="Grigoriev I.V."/>
            <person name="Vagvolgyi C."/>
            <person name="Papp T."/>
            <person name="Martin F.M."/>
            <person name="Miettinen O."/>
            <person name="Hibbett D.S."/>
            <person name="Nagy L.G."/>
        </authorList>
    </citation>
    <scope>NUCLEOTIDE SEQUENCE [LARGE SCALE GENOMIC DNA]</scope>
    <source>
        <strain evidence="1 2">NL-1719</strain>
    </source>
</reference>
<gene>
    <name evidence="1" type="ORF">BDN72DRAFT_625809</name>
</gene>
<evidence type="ECO:0000313" key="1">
    <source>
        <dbReference type="EMBL" id="TFK59220.1"/>
    </source>
</evidence>